<dbReference type="Gene3D" id="1.25.10.10">
    <property type="entry name" value="Leucine-rich Repeat Variant"/>
    <property type="match status" value="2"/>
</dbReference>
<keyword evidence="2" id="KW-1185">Reference proteome</keyword>
<dbReference type="InterPro" id="IPR011989">
    <property type="entry name" value="ARM-like"/>
</dbReference>
<feature type="non-terminal residue" evidence="1">
    <location>
        <position position="530"/>
    </location>
</feature>
<sequence>PAQAKVVELDAIKYLLQVLQSENIRRDEDNMTIAARVTANLCDFDQGSQVLIKADGCKVVIQLLHNIYPDLDEYLDLFDALMDILRPVMEKDSAQEYIWKENLLPVLMNVTEEIYLTDEGKTEEEKKEDDKKLRTLKTELIGCIVLVTQANNNMKPIFNNREIMERFFAWLEVEDREDLQECAGLSLGNVARSDEHCTKLVHENQILKPLIRAICKAKDLKTSYAATGVLRNLALAERNQAVMGNFGVIQACYPLFKKDNAEPIQKNVIGIIKRLCANDSHNCIRVITGHEPYETISAVHEGEASNSSSSDANNGVETPLSELVDLIHRSENAELKSEGTRTICGLIKVIWSTESMKEFDARSIQALQHSLRQPFVISAITAMVRNPKYGILQSEGLIALTLLVTSTTQGDVGMDVVLDAVVSDEVTPTPAAQMEDSGASENVPKAPTLLESVLDLVRNKDGKAADEFRTNACVFLRSALEMSARDGTDPSYLAFLKQSGIKKTMEETKDNAATRPLVKTATQQVLLLLQ</sequence>
<dbReference type="PANTHER" id="PTHR10957">
    <property type="entry name" value="RAP1 GTPASE-GDP DISSOCIATION STIMULATOR 1"/>
    <property type="match status" value="1"/>
</dbReference>
<accession>A0A9P6KDB1</accession>
<organism evidence="1 2">
    <name type="scientific">Lunasporangiospora selenospora</name>
    <dbReference type="NCBI Taxonomy" id="979761"/>
    <lineage>
        <taxon>Eukaryota</taxon>
        <taxon>Fungi</taxon>
        <taxon>Fungi incertae sedis</taxon>
        <taxon>Mucoromycota</taxon>
        <taxon>Mortierellomycotina</taxon>
        <taxon>Mortierellomycetes</taxon>
        <taxon>Mortierellales</taxon>
        <taxon>Mortierellaceae</taxon>
        <taxon>Lunasporangiospora</taxon>
    </lineage>
</organism>
<dbReference type="SUPFAM" id="SSF48371">
    <property type="entry name" value="ARM repeat"/>
    <property type="match status" value="1"/>
</dbReference>
<evidence type="ECO:0000313" key="1">
    <source>
        <dbReference type="EMBL" id="KAF9580706.1"/>
    </source>
</evidence>
<dbReference type="Proteomes" id="UP000780801">
    <property type="component" value="Unassembled WGS sequence"/>
</dbReference>
<gene>
    <name evidence="1" type="ORF">BGW38_002533</name>
</gene>
<protein>
    <submittedName>
        <fullName evidence="1">Uncharacterized protein</fullName>
    </submittedName>
</protein>
<proteinExistence type="predicted"/>
<dbReference type="InterPro" id="IPR040144">
    <property type="entry name" value="RAP1GDS1"/>
</dbReference>
<name>A0A9P6KDB1_9FUNG</name>
<comment type="caution">
    <text evidence="1">The sequence shown here is derived from an EMBL/GenBank/DDBJ whole genome shotgun (WGS) entry which is preliminary data.</text>
</comment>
<dbReference type="AlphaFoldDB" id="A0A9P6KDB1"/>
<evidence type="ECO:0000313" key="2">
    <source>
        <dbReference type="Proteomes" id="UP000780801"/>
    </source>
</evidence>
<dbReference type="GO" id="GO:0005085">
    <property type="term" value="F:guanyl-nucleotide exchange factor activity"/>
    <property type="evidence" value="ECO:0007669"/>
    <property type="project" value="InterPro"/>
</dbReference>
<dbReference type="EMBL" id="JAABOA010001898">
    <property type="protein sequence ID" value="KAF9580706.1"/>
    <property type="molecule type" value="Genomic_DNA"/>
</dbReference>
<dbReference type="InterPro" id="IPR016024">
    <property type="entry name" value="ARM-type_fold"/>
</dbReference>
<reference evidence="1" key="1">
    <citation type="journal article" date="2020" name="Fungal Divers.">
        <title>Resolving the Mortierellaceae phylogeny through synthesis of multi-gene phylogenetics and phylogenomics.</title>
        <authorList>
            <person name="Vandepol N."/>
            <person name="Liber J."/>
            <person name="Desiro A."/>
            <person name="Na H."/>
            <person name="Kennedy M."/>
            <person name="Barry K."/>
            <person name="Grigoriev I.V."/>
            <person name="Miller A.N."/>
            <person name="O'Donnell K."/>
            <person name="Stajich J.E."/>
            <person name="Bonito G."/>
        </authorList>
    </citation>
    <scope>NUCLEOTIDE SEQUENCE</scope>
    <source>
        <strain evidence="1">KOD1015</strain>
    </source>
</reference>
<dbReference type="OrthoDB" id="26149at2759"/>